<evidence type="ECO:0000256" key="2">
    <source>
        <dbReference type="ARBA" id="ARBA00023295"/>
    </source>
</evidence>
<evidence type="ECO:0000313" key="6">
    <source>
        <dbReference type="Proteomes" id="UP001354989"/>
    </source>
</evidence>
<gene>
    <name evidence="5" type="ORF">PEPS_44440</name>
</gene>
<name>A0ABN6LGC6_9BACT</name>
<dbReference type="InterPro" id="IPR017853">
    <property type="entry name" value="GH"/>
</dbReference>
<dbReference type="EMBL" id="AP025298">
    <property type="protein sequence ID" value="BDD02164.1"/>
    <property type="molecule type" value="Genomic_DNA"/>
</dbReference>
<keyword evidence="5" id="KW-0614">Plasmid</keyword>
<sequence>MLNKYFFGAGLLLALQACNQAPQHPTVTVHKEQVVCNQYIGNGVEWDAYPHADSKSAEWGDLMNNPAKWDTLYARLDRMQPQFIRMMDQANWRYYMGLNRHKKAVLNFNTPEIKTLFKLLDYCQSRNITVVMGEWGTPHHMHDIENKKDKLKAADDPRWSKMIAQYLDFLINKKGYSCIKYYNLVNEPNGDWASTLGDFDLWKRGVKQLHKELKAKGLDDKIQISGPGTVPQYSYPKYKSQYEGKDWVKMSVDSLNDELGAYEIHAYMPTMIVREGKAAKDVFWKEAIAQTHKTGKPFLIGELGLKDNFGPFHEKNIARAKKDAFTSPEDSQMAIYDYQYGVDMADAVVQFMNAGCAGTIAWALDDAMHTMGDKGDKTKLKRWGFWNILGTEIENSPKDEQIRPWFYPWSWACKYFPAHTEILKVDVPAIKGLRITAGTKEDKYSVMAVNNSEEIQTVTVQIDGLKSSPQLKKLTYTREQATAEKAKISTEQVSVSAQGGLSVTLPAKSVVVMTNMNK</sequence>
<dbReference type="Proteomes" id="UP001354989">
    <property type="component" value="Plasmid pPP6"/>
</dbReference>
<dbReference type="Gene3D" id="3.20.20.80">
    <property type="entry name" value="Glycosidases"/>
    <property type="match status" value="1"/>
</dbReference>
<evidence type="ECO:0000313" key="5">
    <source>
        <dbReference type="EMBL" id="BDD02164.1"/>
    </source>
</evidence>
<evidence type="ECO:0000256" key="3">
    <source>
        <dbReference type="RuleBase" id="RU361153"/>
    </source>
</evidence>
<proteinExistence type="inferred from homology"/>
<geneLocation type="plasmid" evidence="5 6">
    <name>pPP6</name>
</geneLocation>
<keyword evidence="6" id="KW-1185">Reference proteome</keyword>
<evidence type="ECO:0000259" key="4">
    <source>
        <dbReference type="Pfam" id="PF00150"/>
    </source>
</evidence>
<reference evidence="5 6" key="1">
    <citation type="submission" date="2021-12" db="EMBL/GenBank/DDBJ databases">
        <title>Genome sequencing of bacteria with rrn-lacking chromosome and rrn-plasmid.</title>
        <authorList>
            <person name="Anda M."/>
            <person name="Iwasaki W."/>
        </authorList>
    </citation>
    <scope>NUCLEOTIDE SEQUENCE [LARGE SCALE GENOMIC DNA]</scope>
    <source>
        <strain evidence="5 6">NBRC 101262</strain>
        <plasmid evidence="5 6">pPP6</plasmid>
    </source>
</reference>
<dbReference type="Pfam" id="PF00150">
    <property type="entry name" value="Cellulase"/>
    <property type="match status" value="1"/>
</dbReference>
<keyword evidence="2 3" id="KW-0326">Glycosidase</keyword>
<dbReference type="PROSITE" id="PS51257">
    <property type="entry name" value="PROKAR_LIPOPROTEIN"/>
    <property type="match status" value="1"/>
</dbReference>
<feature type="domain" description="Glycoside hydrolase family 5" evidence="4">
    <location>
        <begin position="181"/>
        <end position="313"/>
    </location>
</feature>
<dbReference type="SUPFAM" id="SSF51445">
    <property type="entry name" value="(Trans)glycosidases"/>
    <property type="match status" value="1"/>
</dbReference>
<dbReference type="Gene3D" id="2.60.40.1180">
    <property type="entry name" value="Golgi alpha-mannosidase II"/>
    <property type="match status" value="1"/>
</dbReference>
<accession>A0ABN6LGC6</accession>
<comment type="similarity">
    <text evidence="3">Belongs to the glycosyl hydrolase 5 (cellulase A) family.</text>
</comment>
<keyword evidence="1 3" id="KW-0378">Hydrolase</keyword>
<dbReference type="RefSeq" id="WP_338399332.1">
    <property type="nucleotide sequence ID" value="NZ_AP025298.1"/>
</dbReference>
<organism evidence="5 6">
    <name type="scientific">Persicobacter psychrovividus</name>
    <dbReference type="NCBI Taxonomy" id="387638"/>
    <lineage>
        <taxon>Bacteria</taxon>
        <taxon>Pseudomonadati</taxon>
        <taxon>Bacteroidota</taxon>
        <taxon>Cytophagia</taxon>
        <taxon>Cytophagales</taxon>
        <taxon>Persicobacteraceae</taxon>
        <taxon>Persicobacter</taxon>
    </lineage>
</organism>
<protein>
    <recommendedName>
        <fullName evidence="4">Glycoside hydrolase family 5 domain-containing protein</fullName>
    </recommendedName>
</protein>
<evidence type="ECO:0000256" key="1">
    <source>
        <dbReference type="ARBA" id="ARBA00022801"/>
    </source>
</evidence>
<dbReference type="InterPro" id="IPR013780">
    <property type="entry name" value="Glyco_hydro_b"/>
</dbReference>
<dbReference type="InterPro" id="IPR001547">
    <property type="entry name" value="Glyco_hydro_5"/>
</dbReference>